<proteinExistence type="predicted"/>
<organism evidence="1 2">
    <name type="scientific">Pseudoalteromonas amylolytica</name>
    <dbReference type="NCBI Taxonomy" id="1859457"/>
    <lineage>
        <taxon>Bacteria</taxon>
        <taxon>Pseudomonadati</taxon>
        <taxon>Pseudomonadota</taxon>
        <taxon>Gammaproteobacteria</taxon>
        <taxon>Alteromonadales</taxon>
        <taxon>Pseudoalteromonadaceae</taxon>
        <taxon>Pseudoalteromonas</taxon>
    </lineage>
</organism>
<sequence>MKRGLTHIFGGPVLSGLLSSVSFTSDLSQQAKQQTISKLSAFSVEEYVFEDVAKKVSAQLQSEFDAGKFSQCQDSESFAKG</sequence>
<dbReference type="EMBL" id="MKJU01000027">
    <property type="protein sequence ID" value="OHU90146.1"/>
    <property type="molecule type" value="Genomic_DNA"/>
</dbReference>
<reference evidence="1 2" key="1">
    <citation type="submission" date="2016-09" db="EMBL/GenBank/DDBJ databases">
        <title>Pseudoalteromonas amylolytica sp. nov., isolated from the surface seawater.</title>
        <authorList>
            <person name="Wu Y.-H."/>
            <person name="Cheng H."/>
            <person name="Jin X.-B."/>
            <person name="Wang C.-S."/>
            <person name="Xu X.-W."/>
        </authorList>
    </citation>
    <scope>NUCLEOTIDE SEQUENCE [LARGE SCALE GENOMIC DNA]</scope>
    <source>
        <strain evidence="1 2">JW1</strain>
    </source>
</reference>
<comment type="caution">
    <text evidence="1">The sequence shown here is derived from an EMBL/GenBank/DDBJ whole genome shotgun (WGS) entry which is preliminary data.</text>
</comment>
<dbReference type="AlphaFoldDB" id="A0A1S1MP10"/>
<dbReference type="Proteomes" id="UP000179786">
    <property type="component" value="Unassembled WGS sequence"/>
</dbReference>
<gene>
    <name evidence="1" type="ORF">BET10_15345</name>
</gene>
<accession>A0A1S1MP10</accession>
<name>A0A1S1MP10_9GAMM</name>
<dbReference type="RefSeq" id="WP_070986111.1">
    <property type="nucleotide sequence ID" value="NZ_MKJU01000027.1"/>
</dbReference>
<dbReference type="OrthoDB" id="9758793at2"/>
<evidence type="ECO:0000313" key="1">
    <source>
        <dbReference type="EMBL" id="OHU90146.1"/>
    </source>
</evidence>
<keyword evidence="2" id="KW-1185">Reference proteome</keyword>
<evidence type="ECO:0000313" key="2">
    <source>
        <dbReference type="Proteomes" id="UP000179786"/>
    </source>
</evidence>
<protein>
    <submittedName>
        <fullName evidence="1">Uncharacterized protein</fullName>
    </submittedName>
</protein>